<gene>
    <name evidence="3" type="ORF">B0A54_08925</name>
    <name evidence="2" type="ORF">LTR91_019389</name>
</gene>
<dbReference type="Proteomes" id="UP001175353">
    <property type="component" value="Unassembled WGS sequence"/>
</dbReference>
<dbReference type="EMBL" id="NAJP01000035">
    <property type="protein sequence ID" value="TKA40137.1"/>
    <property type="molecule type" value="Genomic_DNA"/>
</dbReference>
<dbReference type="AlphaFoldDB" id="A0A4U0UVP9"/>
<dbReference type="PANTHER" id="PTHR40642">
    <property type="entry name" value="YALI0F31295P"/>
    <property type="match status" value="1"/>
</dbReference>
<proteinExistence type="predicted"/>
<reference evidence="3 4" key="1">
    <citation type="submission" date="2017-03" db="EMBL/GenBank/DDBJ databases">
        <title>Genomes of endolithic fungi from Antarctica.</title>
        <authorList>
            <person name="Coleine C."/>
            <person name="Masonjones S."/>
            <person name="Stajich J.E."/>
        </authorList>
    </citation>
    <scope>NUCLEOTIDE SEQUENCE [LARGE SCALE GENOMIC DNA]</scope>
    <source>
        <strain evidence="3 4">CCFEE 5311</strain>
    </source>
</reference>
<dbReference type="PANTHER" id="PTHR40642:SF1">
    <property type="entry name" value="YALI0F31295P"/>
    <property type="match status" value="1"/>
</dbReference>
<dbReference type="Pfam" id="PF12720">
    <property type="entry name" value="DUF3807"/>
    <property type="match status" value="1"/>
</dbReference>
<evidence type="ECO:0000313" key="3">
    <source>
        <dbReference type="EMBL" id="TKA40137.1"/>
    </source>
</evidence>
<reference evidence="2" key="2">
    <citation type="submission" date="2023-06" db="EMBL/GenBank/DDBJ databases">
        <title>Black Yeasts Isolated from many extreme environments.</title>
        <authorList>
            <person name="Coleine C."/>
            <person name="Stajich J.E."/>
            <person name="Selbmann L."/>
        </authorList>
    </citation>
    <scope>NUCLEOTIDE SEQUENCE</scope>
    <source>
        <strain evidence="2">CCFEE 5200</strain>
    </source>
</reference>
<dbReference type="Proteomes" id="UP000310066">
    <property type="component" value="Unassembled WGS sequence"/>
</dbReference>
<organism evidence="3 4">
    <name type="scientific">Friedmanniomyces endolithicus</name>
    <dbReference type="NCBI Taxonomy" id="329885"/>
    <lineage>
        <taxon>Eukaryota</taxon>
        <taxon>Fungi</taxon>
        <taxon>Dikarya</taxon>
        <taxon>Ascomycota</taxon>
        <taxon>Pezizomycotina</taxon>
        <taxon>Dothideomycetes</taxon>
        <taxon>Dothideomycetidae</taxon>
        <taxon>Mycosphaerellales</taxon>
        <taxon>Teratosphaeriaceae</taxon>
        <taxon>Friedmanniomyces</taxon>
    </lineage>
</organism>
<evidence type="ECO:0000313" key="2">
    <source>
        <dbReference type="EMBL" id="KAK0962614.1"/>
    </source>
</evidence>
<accession>A0A4U0UVP9</accession>
<protein>
    <submittedName>
        <fullName evidence="3">Uncharacterized protein</fullName>
    </submittedName>
</protein>
<evidence type="ECO:0000256" key="1">
    <source>
        <dbReference type="SAM" id="MobiDB-lite"/>
    </source>
</evidence>
<sequence length="252" mass="28495">MTAARPRIPVVTEEDLLRFQYSHYGDYTKPETWFVDAETALQYGSTLAPEEEGLGCYADGTRRTLTDEQIAMFRHSEIEHLLRERRLVREEEEYQNRDPGGGVEEAPRSPKSDISSLEGDLVGLAGPVPARSAHNGSAKHRATQKQRSKAQSQRQPSQSSRSDTSRSTDPTRRLRREEVPYGQRHKRKWENFVDEIDPVEGSLTHRRIVRQLDEDAGTALEIDYGEEAVSPSKAAAMLSVPTGRRVVSYEDD</sequence>
<dbReference type="InterPro" id="IPR024526">
    <property type="entry name" value="DUF3807"/>
</dbReference>
<comment type="caution">
    <text evidence="3">The sequence shown here is derived from an EMBL/GenBank/DDBJ whole genome shotgun (WGS) entry which is preliminary data.</text>
</comment>
<feature type="region of interest" description="Disordered" evidence="1">
    <location>
        <begin position="91"/>
        <end position="183"/>
    </location>
</feature>
<name>A0A4U0UVP9_9PEZI</name>
<keyword evidence="5" id="KW-1185">Reference proteome</keyword>
<dbReference type="STRING" id="329885.A0A4U0UVP9"/>
<feature type="compositionally biased region" description="Basic residues" evidence="1">
    <location>
        <begin position="137"/>
        <end position="148"/>
    </location>
</feature>
<feature type="compositionally biased region" description="Low complexity" evidence="1">
    <location>
        <begin position="149"/>
        <end position="162"/>
    </location>
</feature>
<dbReference type="EMBL" id="JAUJLE010000291">
    <property type="protein sequence ID" value="KAK0962614.1"/>
    <property type="molecule type" value="Genomic_DNA"/>
</dbReference>
<evidence type="ECO:0000313" key="5">
    <source>
        <dbReference type="Proteomes" id="UP001175353"/>
    </source>
</evidence>
<dbReference type="OrthoDB" id="5422320at2759"/>
<feature type="compositionally biased region" description="Basic and acidic residues" evidence="1">
    <location>
        <begin position="163"/>
        <end position="179"/>
    </location>
</feature>
<evidence type="ECO:0000313" key="4">
    <source>
        <dbReference type="Proteomes" id="UP000310066"/>
    </source>
</evidence>